<dbReference type="SUPFAM" id="SSF50022">
    <property type="entry name" value="ISP domain"/>
    <property type="match status" value="1"/>
</dbReference>
<keyword evidence="2" id="KW-0001">2Fe-2S</keyword>
<evidence type="ECO:0000256" key="6">
    <source>
        <dbReference type="ARBA" id="ARBA00023014"/>
    </source>
</evidence>
<dbReference type="EMBL" id="JAAONZ010000005">
    <property type="protein sequence ID" value="NHO65667.1"/>
    <property type="molecule type" value="Genomic_DNA"/>
</dbReference>
<dbReference type="AlphaFoldDB" id="A0A9E5JRW3"/>
<keyword evidence="8" id="KW-0223">Dioxygenase</keyword>
<keyword evidence="6" id="KW-0411">Iron-sulfur</keyword>
<keyword evidence="9" id="KW-1185">Reference proteome</keyword>
<evidence type="ECO:0000259" key="7">
    <source>
        <dbReference type="PROSITE" id="PS51296"/>
    </source>
</evidence>
<sequence length="484" mass="55049">MTRTSTPHRESTTATIQGNTIQGKTIQGKEVPESWKTLEHGIRVGRYTDPEFLQLEFDRLWTKVWQVAARVDAVPEPNDFITYEIGDQSVFIVRVDENTVKAYHNVCPHRGTALAEGQGTFPGGHIICPFHGWRWNTEGDNQYILAREEFRGGKLCNSDVALKSLPCVVYAGFVFINFDKDCPSFDDFIAPVKSLMDDLNLKEMRHYWWKSISIPSNWKVAEEAFFETYHVPATHPQLEVKAAEFIFGDEINGEFENYNHHNVDYQTYANGHGRFYAGRATNYQGKVTSQLPGQDPVDAMADRLQLLVDGMDAQVLQEDVDLLRTLKGQPIPEGSSLGGEYIRVLYENAAAKDRPMPKAIPEIIAMWGGEIFLFPNVMILPQAGNAMIYRVRPHESDPHQCTFEIFSTRSLPAAVKPERAEPVFVTDGNDPEQMYQVPRQDLGNLQRIQKGLRSKAIKQIWLASHHEKIILGLHQEIDRFLMDE</sequence>
<comment type="cofactor">
    <cofactor evidence="1">
        <name>Fe cation</name>
        <dbReference type="ChEBI" id="CHEBI:24875"/>
    </cofactor>
</comment>
<evidence type="ECO:0000256" key="1">
    <source>
        <dbReference type="ARBA" id="ARBA00001962"/>
    </source>
</evidence>
<dbReference type="InterPro" id="IPR017941">
    <property type="entry name" value="Rieske_2Fe-2S"/>
</dbReference>
<dbReference type="SUPFAM" id="SSF55961">
    <property type="entry name" value="Bet v1-like"/>
    <property type="match status" value="1"/>
</dbReference>
<organism evidence="8 9">
    <name type="scientific">Pseudomaricurvus hydrocarbonicus</name>
    <dbReference type="NCBI Taxonomy" id="1470433"/>
    <lineage>
        <taxon>Bacteria</taxon>
        <taxon>Pseudomonadati</taxon>
        <taxon>Pseudomonadota</taxon>
        <taxon>Gammaproteobacteria</taxon>
        <taxon>Cellvibrionales</taxon>
        <taxon>Cellvibrionaceae</taxon>
        <taxon>Pseudomaricurvus</taxon>
    </lineage>
</organism>
<comment type="caution">
    <text evidence="8">The sequence shown here is derived from an EMBL/GenBank/DDBJ whole genome shotgun (WGS) entry which is preliminary data.</text>
</comment>
<dbReference type="Gene3D" id="2.102.10.10">
    <property type="entry name" value="Rieske [2Fe-2S] iron-sulphur domain"/>
    <property type="match status" value="1"/>
</dbReference>
<dbReference type="InterPro" id="IPR015879">
    <property type="entry name" value="Ring_hydroxy_dOase_asu_C_dom"/>
</dbReference>
<dbReference type="Pfam" id="PF00355">
    <property type="entry name" value="Rieske"/>
    <property type="match status" value="1"/>
</dbReference>
<dbReference type="InterPro" id="IPR001663">
    <property type="entry name" value="Rng_hydr_dOase-A"/>
</dbReference>
<dbReference type="PANTHER" id="PTHR43756">
    <property type="entry name" value="CHOLINE MONOOXYGENASE, CHLOROPLASTIC"/>
    <property type="match status" value="1"/>
</dbReference>
<reference evidence="8" key="1">
    <citation type="submission" date="2020-03" db="EMBL/GenBank/DDBJ databases">
        <authorList>
            <person name="Guo F."/>
        </authorList>
    </citation>
    <scope>NUCLEOTIDE SEQUENCE</scope>
    <source>
        <strain evidence="8">JCM 30134</strain>
    </source>
</reference>
<proteinExistence type="predicted"/>
<protein>
    <submittedName>
        <fullName evidence="8">Aromatic ring-hydroxylating dioxygenase subunit alpha</fullName>
    </submittedName>
</protein>
<dbReference type="Pfam" id="PF00848">
    <property type="entry name" value="Ring_hydroxyl_A"/>
    <property type="match status" value="1"/>
</dbReference>
<feature type="domain" description="Rieske" evidence="7">
    <location>
        <begin position="65"/>
        <end position="176"/>
    </location>
</feature>
<evidence type="ECO:0000313" key="8">
    <source>
        <dbReference type="EMBL" id="NHO65667.1"/>
    </source>
</evidence>
<dbReference type="RefSeq" id="WP_167185048.1">
    <property type="nucleotide sequence ID" value="NZ_JAAONZ010000005.1"/>
</dbReference>
<dbReference type="GO" id="GO:0005506">
    <property type="term" value="F:iron ion binding"/>
    <property type="evidence" value="ECO:0007669"/>
    <property type="project" value="InterPro"/>
</dbReference>
<dbReference type="PRINTS" id="PR00090">
    <property type="entry name" value="RNGDIOXGNASE"/>
</dbReference>
<dbReference type="PROSITE" id="PS51296">
    <property type="entry name" value="RIESKE"/>
    <property type="match status" value="1"/>
</dbReference>
<keyword evidence="3" id="KW-0479">Metal-binding</keyword>
<dbReference type="GO" id="GO:0051537">
    <property type="term" value="F:2 iron, 2 sulfur cluster binding"/>
    <property type="evidence" value="ECO:0007669"/>
    <property type="project" value="UniProtKB-KW"/>
</dbReference>
<dbReference type="Gene3D" id="3.90.380.10">
    <property type="entry name" value="Naphthalene 1,2-dioxygenase Alpha Subunit, Chain A, domain 1"/>
    <property type="match status" value="1"/>
</dbReference>
<evidence type="ECO:0000256" key="5">
    <source>
        <dbReference type="ARBA" id="ARBA00023004"/>
    </source>
</evidence>
<accession>A0A9E5JRW3</accession>
<dbReference type="CDD" id="cd03469">
    <property type="entry name" value="Rieske_RO_Alpha_N"/>
    <property type="match status" value="1"/>
</dbReference>
<evidence type="ECO:0000256" key="4">
    <source>
        <dbReference type="ARBA" id="ARBA00023002"/>
    </source>
</evidence>
<dbReference type="Proteomes" id="UP000787472">
    <property type="component" value="Unassembled WGS sequence"/>
</dbReference>
<gene>
    <name evidence="8" type="ORF">G8770_08950</name>
</gene>
<evidence type="ECO:0000313" key="9">
    <source>
        <dbReference type="Proteomes" id="UP000787472"/>
    </source>
</evidence>
<dbReference type="PANTHER" id="PTHR43756:SF5">
    <property type="entry name" value="CHOLINE MONOOXYGENASE, CHLOROPLASTIC"/>
    <property type="match status" value="1"/>
</dbReference>
<dbReference type="InterPro" id="IPR036922">
    <property type="entry name" value="Rieske_2Fe-2S_sf"/>
</dbReference>
<evidence type="ECO:0000256" key="3">
    <source>
        <dbReference type="ARBA" id="ARBA00022723"/>
    </source>
</evidence>
<name>A0A9E5JRW3_9GAMM</name>
<evidence type="ECO:0000256" key="2">
    <source>
        <dbReference type="ARBA" id="ARBA00022714"/>
    </source>
</evidence>
<keyword evidence="5" id="KW-0408">Iron</keyword>
<keyword evidence="4" id="KW-0560">Oxidoreductase</keyword>
<dbReference type="GO" id="GO:0051213">
    <property type="term" value="F:dioxygenase activity"/>
    <property type="evidence" value="ECO:0007669"/>
    <property type="project" value="UniProtKB-KW"/>
</dbReference>